<gene>
    <name evidence="2" type="ORF">VTL71DRAFT_9306</name>
</gene>
<keyword evidence="3" id="KW-1185">Reference proteome</keyword>
<name>A0ABR4BSP1_9HELO</name>
<dbReference type="EMBL" id="JAZHXI010000021">
    <property type="protein sequence ID" value="KAL2060665.1"/>
    <property type="molecule type" value="Genomic_DNA"/>
</dbReference>
<organism evidence="2 3">
    <name type="scientific">Oculimacula yallundae</name>
    <dbReference type="NCBI Taxonomy" id="86028"/>
    <lineage>
        <taxon>Eukaryota</taxon>
        <taxon>Fungi</taxon>
        <taxon>Dikarya</taxon>
        <taxon>Ascomycota</taxon>
        <taxon>Pezizomycotina</taxon>
        <taxon>Leotiomycetes</taxon>
        <taxon>Helotiales</taxon>
        <taxon>Ploettnerulaceae</taxon>
        <taxon>Oculimacula</taxon>
    </lineage>
</organism>
<evidence type="ECO:0000256" key="1">
    <source>
        <dbReference type="SAM" id="MobiDB-lite"/>
    </source>
</evidence>
<reference evidence="2 3" key="1">
    <citation type="journal article" date="2024" name="Commun. Biol.">
        <title>Comparative genomic analysis of thermophilic fungi reveals convergent evolutionary adaptations and gene losses.</title>
        <authorList>
            <person name="Steindorff A.S."/>
            <person name="Aguilar-Pontes M.V."/>
            <person name="Robinson A.J."/>
            <person name="Andreopoulos B."/>
            <person name="LaButti K."/>
            <person name="Kuo A."/>
            <person name="Mondo S."/>
            <person name="Riley R."/>
            <person name="Otillar R."/>
            <person name="Haridas S."/>
            <person name="Lipzen A."/>
            <person name="Grimwood J."/>
            <person name="Schmutz J."/>
            <person name="Clum A."/>
            <person name="Reid I.D."/>
            <person name="Moisan M.C."/>
            <person name="Butler G."/>
            <person name="Nguyen T.T.M."/>
            <person name="Dewar K."/>
            <person name="Conant G."/>
            <person name="Drula E."/>
            <person name="Henrissat B."/>
            <person name="Hansel C."/>
            <person name="Singer S."/>
            <person name="Hutchinson M.I."/>
            <person name="de Vries R.P."/>
            <person name="Natvig D.O."/>
            <person name="Powell A.J."/>
            <person name="Tsang A."/>
            <person name="Grigoriev I.V."/>
        </authorList>
    </citation>
    <scope>NUCLEOTIDE SEQUENCE [LARGE SCALE GENOMIC DNA]</scope>
    <source>
        <strain evidence="2 3">CBS 494.80</strain>
    </source>
</reference>
<evidence type="ECO:0000313" key="2">
    <source>
        <dbReference type="EMBL" id="KAL2060665.1"/>
    </source>
</evidence>
<evidence type="ECO:0000313" key="3">
    <source>
        <dbReference type="Proteomes" id="UP001595075"/>
    </source>
</evidence>
<protein>
    <submittedName>
        <fullName evidence="2">Uncharacterized protein</fullName>
    </submittedName>
</protein>
<feature type="compositionally biased region" description="Polar residues" evidence="1">
    <location>
        <begin position="49"/>
        <end position="60"/>
    </location>
</feature>
<proteinExistence type="predicted"/>
<accession>A0ABR4BSP1</accession>
<feature type="region of interest" description="Disordered" evidence="1">
    <location>
        <begin position="33"/>
        <end position="60"/>
    </location>
</feature>
<comment type="caution">
    <text evidence="2">The sequence shown here is derived from an EMBL/GenBank/DDBJ whole genome shotgun (WGS) entry which is preliminary data.</text>
</comment>
<sequence>MLNGRHNVFPGPRTRTYDVPMLCCVLRVSVLSSESPSGNTFEGIEPENQRNASSGTTHESFNIDFRPGSFGFHDGPESIFYIPFGTDLICYPGNMPTCLFSFKRKSPPKLAQG</sequence>
<dbReference type="Proteomes" id="UP001595075">
    <property type="component" value="Unassembled WGS sequence"/>
</dbReference>